<gene>
    <name evidence="1" type="ORF">M5G11_24525</name>
</gene>
<dbReference type="RefSeq" id="WP_273912845.1">
    <property type="nucleotide sequence ID" value="NZ_JAMDGX010000071.1"/>
</dbReference>
<reference evidence="1 2" key="1">
    <citation type="submission" date="2022-05" db="EMBL/GenBank/DDBJ databases">
        <title>Novel Pseudomonas spp. Isolated from a Rainbow Trout Aquaculture Facility.</title>
        <authorList>
            <person name="Testerman T."/>
            <person name="Graf J."/>
        </authorList>
    </citation>
    <scope>NUCLEOTIDE SEQUENCE [LARGE SCALE GENOMIC DNA]</scope>
    <source>
        <strain evidence="1 2">ID681</strain>
    </source>
</reference>
<keyword evidence="2" id="KW-1185">Reference proteome</keyword>
<dbReference type="InterPro" id="IPR013349">
    <property type="entry name" value="T3SS_YopR"/>
</dbReference>
<dbReference type="SUPFAM" id="SSF140591">
    <property type="entry name" value="Type III secretion system domain"/>
    <property type="match status" value="1"/>
</dbReference>
<dbReference type="InterPro" id="IPR041814">
    <property type="entry name" value="YopR_core"/>
</dbReference>
<proteinExistence type="predicted"/>
<dbReference type="EMBL" id="JAMDGY010000104">
    <property type="protein sequence ID" value="MDD0993700.1"/>
    <property type="molecule type" value="Genomic_DNA"/>
</dbReference>
<organism evidence="1 2">
    <name type="scientific">Pseudomonas fontis</name>
    <dbReference type="NCBI Taxonomy" id="2942633"/>
    <lineage>
        <taxon>Bacteria</taxon>
        <taxon>Pseudomonadati</taxon>
        <taxon>Pseudomonadota</taxon>
        <taxon>Gammaproteobacteria</taxon>
        <taxon>Pseudomonadales</taxon>
        <taxon>Pseudomonadaceae</taxon>
        <taxon>Pseudomonas</taxon>
    </lineage>
</organism>
<dbReference type="Pfam" id="PF09025">
    <property type="entry name" value="T3SS_needle_reg"/>
    <property type="match status" value="1"/>
</dbReference>
<dbReference type="Proteomes" id="UP001148203">
    <property type="component" value="Unassembled WGS sequence"/>
</dbReference>
<sequence>MIRTPPAVTALHAPLTSRVAITGAQPSEQQRFEEALRVEPAGRAKAVDDQSAHLTQQLMERFGTADKGVNQDRLAMRAYLREQIPLGKRQERALLQVLGALKEAGQPSDYLASLIHTELKQLIPRNGMLDSLLRHSYKPDLE</sequence>
<evidence type="ECO:0000313" key="1">
    <source>
        <dbReference type="EMBL" id="MDD0993700.1"/>
    </source>
</evidence>
<accession>A0ABT5NZW6</accession>
<name>A0ABT5NZW6_9PSED</name>
<protein>
    <submittedName>
        <fullName evidence="1">Uncharacterized protein</fullName>
    </submittedName>
</protein>
<comment type="caution">
    <text evidence="1">The sequence shown here is derived from an EMBL/GenBank/DDBJ whole genome shotgun (WGS) entry which is preliminary data.</text>
</comment>
<dbReference type="Gene3D" id="1.10.10.1000">
    <property type="entry name" value="Type III secretion system virulence factor YopR, core domain"/>
    <property type="match status" value="1"/>
</dbReference>
<evidence type="ECO:0000313" key="2">
    <source>
        <dbReference type="Proteomes" id="UP001148203"/>
    </source>
</evidence>